<protein>
    <submittedName>
        <fullName evidence="3">Complex I-B12</fullName>
    </submittedName>
</protein>
<keyword evidence="1" id="KW-0812">Transmembrane</keyword>
<dbReference type="AlphaFoldDB" id="A0A1I7XKR7"/>
<sequence length="127" mass="15075">MSSLSRLPLSTFRVIRRQTSTHTNDTHVVWREVNRLAREGKWDSINNSPKLFLFGKDKKEAYAVYRAINQTSDMWSQSPYGQYFKLLWRIILALGTIKAGVLAYEFIVPENKRLHYKFREQHDHSHH</sequence>
<reference evidence="3" key="1">
    <citation type="submission" date="2016-11" db="UniProtKB">
        <authorList>
            <consortium name="WormBaseParasite"/>
        </authorList>
    </citation>
    <scope>IDENTIFICATION</scope>
</reference>
<keyword evidence="1" id="KW-0472">Membrane</keyword>
<accession>A0A1I7XKR7</accession>
<evidence type="ECO:0000256" key="1">
    <source>
        <dbReference type="SAM" id="Phobius"/>
    </source>
</evidence>
<proteinExistence type="predicted"/>
<evidence type="ECO:0000313" key="3">
    <source>
        <dbReference type="WBParaSite" id="Hba_18094"/>
    </source>
</evidence>
<keyword evidence="1" id="KW-1133">Transmembrane helix</keyword>
<organism evidence="2 3">
    <name type="scientific">Heterorhabditis bacteriophora</name>
    <name type="common">Entomopathogenic nematode worm</name>
    <dbReference type="NCBI Taxonomy" id="37862"/>
    <lineage>
        <taxon>Eukaryota</taxon>
        <taxon>Metazoa</taxon>
        <taxon>Ecdysozoa</taxon>
        <taxon>Nematoda</taxon>
        <taxon>Chromadorea</taxon>
        <taxon>Rhabditida</taxon>
        <taxon>Rhabditina</taxon>
        <taxon>Rhabditomorpha</taxon>
        <taxon>Strongyloidea</taxon>
        <taxon>Heterorhabditidae</taxon>
        <taxon>Heterorhabditis</taxon>
    </lineage>
</organism>
<evidence type="ECO:0000313" key="2">
    <source>
        <dbReference type="Proteomes" id="UP000095283"/>
    </source>
</evidence>
<dbReference type="WBParaSite" id="Hba_18094">
    <property type="protein sequence ID" value="Hba_18094"/>
    <property type="gene ID" value="Hba_18094"/>
</dbReference>
<feature type="transmembrane region" description="Helical" evidence="1">
    <location>
        <begin position="86"/>
        <end position="107"/>
    </location>
</feature>
<keyword evidence="2" id="KW-1185">Reference proteome</keyword>
<name>A0A1I7XKR7_HETBA</name>
<dbReference type="Proteomes" id="UP000095283">
    <property type="component" value="Unplaced"/>
</dbReference>